<feature type="chain" id="PRO_5038577736" evidence="2">
    <location>
        <begin position="21"/>
        <end position="297"/>
    </location>
</feature>
<name>A0A7G7CSC6_9CORY</name>
<feature type="region of interest" description="Disordered" evidence="1">
    <location>
        <begin position="248"/>
        <end position="297"/>
    </location>
</feature>
<feature type="compositionally biased region" description="Basic and acidic residues" evidence="1">
    <location>
        <begin position="272"/>
        <end position="285"/>
    </location>
</feature>
<accession>A0A7G7CSC6</accession>
<dbReference type="KEGG" id="cik:H0194_03760"/>
<evidence type="ECO:0000313" key="4">
    <source>
        <dbReference type="Proteomes" id="UP000515743"/>
    </source>
</evidence>
<sequence length="297" mass="31501">MPAKTARRLRAALIFGGVVAALGAADSGIAIHAEHVVAQHVQDNSRLETAPNVFIGGLPYAQAFISQEIPHMAVNALDVEVPEFGMVNASTVLRDVTVTPQQALSGDLDDAPVSLLSRSISIDGVSLGRVLGITDLSIANPDDISPGGGITTEAELTGTAPGTKEKSTVLVTLRLHGPRFDMTPVKVVSAPTDSPLSEEELKEAFSYSMDTRRLPLPNQATSVRMTNGAITFDVQRHNVKLAMSSLSPLEEEGELGEQFKPKQDPNPFSSVNKDKNSEEPDEKNSAQDAAGSADLNR</sequence>
<organism evidence="3 4">
    <name type="scientific">Corynebacterium incognita</name>
    <dbReference type="NCBI Taxonomy" id="2754725"/>
    <lineage>
        <taxon>Bacteria</taxon>
        <taxon>Bacillati</taxon>
        <taxon>Actinomycetota</taxon>
        <taxon>Actinomycetes</taxon>
        <taxon>Mycobacteriales</taxon>
        <taxon>Corynebacteriaceae</taxon>
        <taxon>Corynebacterium</taxon>
    </lineage>
</organism>
<dbReference type="AlphaFoldDB" id="A0A7G7CSC6"/>
<evidence type="ECO:0000256" key="2">
    <source>
        <dbReference type="SAM" id="SignalP"/>
    </source>
</evidence>
<feature type="signal peptide" evidence="2">
    <location>
        <begin position="1"/>
        <end position="20"/>
    </location>
</feature>
<dbReference type="Proteomes" id="UP000515743">
    <property type="component" value="Chromosome"/>
</dbReference>
<dbReference type="Pfam" id="PF11209">
    <property type="entry name" value="LmeA"/>
    <property type="match status" value="1"/>
</dbReference>
<protein>
    <submittedName>
        <fullName evidence="3">DUF2993 domain-containing protein</fullName>
    </submittedName>
</protein>
<evidence type="ECO:0000313" key="3">
    <source>
        <dbReference type="EMBL" id="QNE90492.1"/>
    </source>
</evidence>
<proteinExistence type="predicted"/>
<keyword evidence="2" id="KW-0732">Signal</keyword>
<dbReference type="InterPro" id="IPR021373">
    <property type="entry name" value="DUF2993"/>
</dbReference>
<keyword evidence="4" id="KW-1185">Reference proteome</keyword>
<reference evidence="3 4" key="1">
    <citation type="submission" date="2020-07" db="EMBL/GenBank/DDBJ databases">
        <title>Complete genome and description of Corynebacterium incognita strain Marseille-Q3630 sp. nov.</title>
        <authorList>
            <person name="Boxberger M."/>
        </authorList>
    </citation>
    <scope>NUCLEOTIDE SEQUENCE [LARGE SCALE GENOMIC DNA]</scope>
    <source>
        <strain evidence="3 4">Marseille-Q3630</strain>
    </source>
</reference>
<dbReference type="EMBL" id="CP059404">
    <property type="protein sequence ID" value="QNE90492.1"/>
    <property type="molecule type" value="Genomic_DNA"/>
</dbReference>
<gene>
    <name evidence="3" type="ORF">H0194_03760</name>
</gene>
<evidence type="ECO:0000256" key="1">
    <source>
        <dbReference type="SAM" id="MobiDB-lite"/>
    </source>
</evidence>